<keyword evidence="4" id="KW-1185">Reference proteome</keyword>
<dbReference type="STRING" id="1642646.ING2E5A_3023"/>
<dbReference type="EMBL" id="LT608328">
    <property type="protein sequence ID" value="SCM59815.1"/>
    <property type="molecule type" value="Genomic_DNA"/>
</dbReference>
<accession>A0A1G4GBE5</accession>
<feature type="domain" description="DUF4296" evidence="2">
    <location>
        <begin position="41"/>
        <end position="122"/>
    </location>
</feature>
<name>A0A1G4GBE5_9BACT</name>
<dbReference type="Proteomes" id="UP000178485">
    <property type="component" value="Chromosome i"/>
</dbReference>
<gene>
    <name evidence="3" type="ORF">ING2E5A_3023</name>
</gene>
<evidence type="ECO:0000313" key="4">
    <source>
        <dbReference type="Proteomes" id="UP000178485"/>
    </source>
</evidence>
<proteinExistence type="predicted"/>
<protein>
    <recommendedName>
        <fullName evidence="2">DUF4296 domain-containing protein</fullName>
    </recommendedName>
</protein>
<dbReference type="Pfam" id="PF14129">
    <property type="entry name" value="DUF4296"/>
    <property type="match status" value="1"/>
</dbReference>
<organism evidence="3 4">
    <name type="scientific">Petrimonas mucosa</name>
    <dbReference type="NCBI Taxonomy" id="1642646"/>
    <lineage>
        <taxon>Bacteria</taxon>
        <taxon>Pseudomonadati</taxon>
        <taxon>Bacteroidota</taxon>
        <taxon>Bacteroidia</taxon>
        <taxon>Bacteroidales</taxon>
        <taxon>Dysgonomonadaceae</taxon>
        <taxon>Petrimonas</taxon>
    </lineage>
</organism>
<evidence type="ECO:0000313" key="3">
    <source>
        <dbReference type="EMBL" id="SCM59815.1"/>
    </source>
</evidence>
<evidence type="ECO:0000256" key="1">
    <source>
        <dbReference type="SAM" id="Phobius"/>
    </source>
</evidence>
<dbReference type="KEGG" id="pmuc:ING2E5A_3023"/>
<sequence>MTAKSRNNLKKRSFVNHRITAYLLVLTSVMLGVLISSCSRPKEVLGRKDMEKLMYDIYIAEAMIENDYNEFGSPEKKEALIRGVFRKHGITQAQWDTSLSWYSDRIDLYMKMNDSVKARLQRSYMASDELMRRQLQQEQSLTARYYPPSHIPNCYAFDETHPKNGFRFRLDTAEISQRINENEFSFGFEVIGIPASPKPDLRAVLMLEYNDTVVYRYEVVAENREYLLQGEKYLPDDTIRNITGFVRLQDTTGLFRRIRLLNIFLGNPDDSLQQADRFKQIPPVHPREIKGLDPD</sequence>
<feature type="transmembrane region" description="Helical" evidence="1">
    <location>
        <begin position="21"/>
        <end position="37"/>
    </location>
</feature>
<dbReference type="AlphaFoldDB" id="A0A1G4GBE5"/>
<dbReference type="InterPro" id="IPR025381">
    <property type="entry name" value="DUF4296"/>
</dbReference>
<keyword evidence="1" id="KW-0812">Transmembrane</keyword>
<reference evidence="3 4" key="1">
    <citation type="submission" date="2016-08" db="EMBL/GenBank/DDBJ databases">
        <authorList>
            <person name="Seilhamer J.J."/>
        </authorList>
    </citation>
    <scope>NUCLEOTIDE SEQUENCE [LARGE SCALE GENOMIC DNA]</scope>
    <source>
        <strain evidence="3">ING2-E5A</strain>
    </source>
</reference>
<keyword evidence="1" id="KW-0472">Membrane</keyword>
<keyword evidence="1" id="KW-1133">Transmembrane helix</keyword>
<evidence type="ECO:0000259" key="2">
    <source>
        <dbReference type="Pfam" id="PF14129"/>
    </source>
</evidence>